<dbReference type="SMART" id="SM00388">
    <property type="entry name" value="HisKA"/>
    <property type="match status" value="1"/>
</dbReference>
<dbReference type="SMART" id="SM00387">
    <property type="entry name" value="HATPase_c"/>
    <property type="match status" value="1"/>
</dbReference>
<dbReference type="AlphaFoldDB" id="A0A841K138"/>
<keyword evidence="7" id="KW-0067">ATP-binding</keyword>
<keyword evidence="10" id="KW-0472">Membrane</keyword>
<evidence type="ECO:0000256" key="7">
    <source>
        <dbReference type="ARBA" id="ARBA00022840"/>
    </source>
</evidence>
<comment type="catalytic activity">
    <reaction evidence="1">
        <text>ATP + protein L-histidine = ADP + protein N-phospho-L-histidine.</text>
        <dbReference type="EC" id="2.7.13.3"/>
    </reaction>
</comment>
<evidence type="ECO:0000256" key="3">
    <source>
        <dbReference type="ARBA" id="ARBA00022553"/>
    </source>
</evidence>
<evidence type="ECO:0000313" key="14">
    <source>
        <dbReference type="Proteomes" id="UP000538666"/>
    </source>
</evidence>
<feature type="domain" description="PAS" evidence="12">
    <location>
        <begin position="270"/>
        <end position="314"/>
    </location>
</feature>
<keyword evidence="10" id="KW-0812">Transmembrane</keyword>
<dbReference type="PANTHER" id="PTHR43065:SF10">
    <property type="entry name" value="PEROXIDE STRESS-ACTIVATED HISTIDINE KINASE MAK3"/>
    <property type="match status" value="1"/>
</dbReference>
<keyword evidence="4" id="KW-0808">Transferase</keyword>
<keyword evidence="3" id="KW-0597">Phosphoprotein</keyword>
<dbReference type="InterPro" id="IPR000014">
    <property type="entry name" value="PAS"/>
</dbReference>
<dbReference type="CDD" id="cd00082">
    <property type="entry name" value="HisKA"/>
    <property type="match status" value="1"/>
</dbReference>
<evidence type="ECO:0000256" key="1">
    <source>
        <dbReference type="ARBA" id="ARBA00000085"/>
    </source>
</evidence>
<feature type="domain" description="Histidine kinase" evidence="11">
    <location>
        <begin position="407"/>
        <end position="614"/>
    </location>
</feature>
<evidence type="ECO:0000256" key="10">
    <source>
        <dbReference type="SAM" id="Phobius"/>
    </source>
</evidence>
<accession>A0A841K138</accession>
<comment type="caution">
    <text evidence="13">The sequence shown here is derived from an EMBL/GenBank/DDBJ whole genome shotgun (WGS) entry which is preliminary data.</text>
</comment>
<dbReference type="InterPro" id="IPR003594">
    <property type="entry name" value="HATPase_dom"/>
</dbReference>
<dbReference type="PROSITE" id="PS50109">
    <property type="entry name" value="HIS_KIN"/>
    <property type="match status" value="1"/>
</dbReference>
<evidence type="ECO:0000256" key="6">
    <source>
        <dbReference type="ARBA" id="ARBA00022777"/>
    </source>
</evidence>
<dbReference type="InterPro" id="IPR004358">
    <property type="entry name" value="Sig_transdc_His_kin-like_C"/>
</dbReference>
<keyword evidence="9" id="KW-0175">Coiled coil</keyword>
<dbReference type="RefSeq" id="WP_050059541.1">
    <property type="nucleotide sequence ID" value="NZ_JACHEK010000005.1"/>
</dbReference>
<evidence type="ECO:0000256" key="8">
    <source>
        <dbReference type="ARBA" id="ARBA00023012"/>
    </source>
</evidence>
<dbReference type="Gene3D" id="3.30.450.20">
    <property type="entry name" value="PAS domain"/>
    <property type="match status" value="1"/>
</dbReference>
<dbReference type="GO" id="GO:0000155">
    <property type="term" value="F:phosphorelay sensor kinase activity"/>
    <property type="evidence" value="ECO:0007669"/>
    <property type="project" value="InterPro"/>
</dbReference>
<dbReference type="Pfam" id="PF00512">
    <property type="entry name" value="HisKA"/>
    <property type="match status" value="1"/>
</dbReference>
<evidence type="ECO:0000259" key="12">
    <source>
        <dbReference type="PROSITE" id="PS50112"/>
    </source>
</evidence>
<evidence type="ECO:0000259" key="11">
    <source>
        <dbReference type="PROSITE" id="PS50109"/>
    </source>
</evidence>
<organism evidence="13 14">
    <name type="scientific">Silvibacterium bohemicum</name>
    <dbReference type="NCBI Taxonomy" id="1577686"/>
    <lineage>
        <taxon>Bacteria</taxon>
        <taxon>Pseudomonadati</taxon>
        <taxon>Acidobacteriota</taxon>
        <taxon>Terriglobia</taxon>
        <taxon>Terriglobales</taxon>
        <taxon>Acidobacteriaceae</taxon>
        <taxon>Silvibacterium</taxon>
    </lineage>
</organism>
<sequence>MRLKTKLSAAITLLVLVITTVLSWLYMTQLLQQHIEQAYQSTDVIAHQLQFATREALENGLRNRQINVNDPAALRSAVADSLRRDPGLAAFINSVISYSPTVIDVAIADRDGRGIITAPDPAQEDQLLPVRPDYATLLKSSLYRTIGVVFGAPRVYNLTLGLERDNQPFLTVRVGIRNTFLKNAFYPWLSDAFTYIALAIAISLVVAVFVANLALQPLAQISARLDALSQAEPAGELDSGASTDTVLQVSHKIERLGRRMRNVEEVFSALKENLDQILSNLQDGIMLFTRDARAVLVSRSVERFLSVNRDDVLGAEVHDIFDRHSLLGRTVRQAFDAGMSVVQEEIITETGRRVEISLDFIHDDRASDNGQSLGALLTLHDLESVREIESELELSRRMAAIGRLTAGVGHEVKNPINAIVVHLELLRSKMDSESGALRHLEIIQSEIRRLDRVVQTLVDFSRPVELQLQEQDLRRIVSSVLLLASAELETRNIHLVSELPDHPVIAKIDADLFKQALLNVVINGAQAMNQGGQLSVRLTEDGRTARLRIEDQGEGIPDDIRPHIFDLYFTTKREGSGIGLAMTYRILQLHNGQIDVESKTSVGTTFTLSIPVASLSELRLRGLLETNLPAFKGPLE</sequence>
<dbReference type="SUPFAM" id="SSF55874">
    <property type="entry name" value="ATPase domain of HSP90 chaperone/DNA topoisomerase II/histidine kinase"/>
    <property type="match status" value="1"/>
</dbReference>
<dbReference type="InterPro" id="IPR003661">
    <property type="entry name" value="HisK_dim/P_dom"/>
</dbReference>
<dbReference type="GO" id="GO:0005524">
    <property type="term" value="F:ATP binding"/>
    <property type="evidence" value="ECO:0007669"/>
    <property type="project" value="UniProtKB-KW"/>
</dbReference>
<evidence type="ECO:0000256" key="2">
    <source>
        <dbReference type="ARBA" id="ARBA00012438"/>
    </source>
</evidence>
<feature type="transmembrane region" description="Helical" evidence="10">
    <location>
        <begin position="192"/>
        <end position="215"/>
    </location>
</feature>
<proteinExistence type="predicted"/>
<keyword evidence="5" id="KW-0547">Nucleotide-binding</keyword>
<dbReference type="PRINTS" id="PR00344">
    <property type="entry name" value="BCTRLSENSOR"/>
</dbReference>
<name>A0A841K138_9BACT</name>
<dbReference type="EC" id="2.7.13.3" evidence="2"/>
<dbReference type="EMBL" id="JACHEK010000005">
    <property type="protein sequence ID" value="MBB6144911.1"/>
    <property type="molecule type" value="Genomic_DNA"/>
</dbReference>
<dbReference type="OrthoDB" id="9815750at2"/>
<keyword evidence="6" id="KW-0418">Kinase</keyword>
<dbReference type="PROSITE" id="PS50112">
    <property type="entry name" value="PAS"/>
    <property type="match status" value="1"/>
</dbReference>
<keyword evidence="8" id="KW-0902">Two-component regulatory system</keyword>
<evidence type="ECO:0000256" key="5">
    <source>
        <dbReference type="ARBA" id="ARBA00022741"/>
    </source>
</evidence>
<dbReference type="PANTHER" id="PTHR43065">
    <property type="entry name" value="SENSOR HISTIDINE KINASE"/>
    <property type="match status" value="1"/>
</dbReference>
<dbReference type="InterPro" id="IPR036890">
    <property type="entry name" value="HATPase_C_sf"/>
</dbReference>
<dbReference type="Proteomes" id="UP000538666">
    <property type="component" value="Unassembled WGS sequence"/>
</dbReference>
<evidence type="ECO:0000313" key="13">
    <source>
        <dbReference type="EMBL" id="MBB6144911.1"/>
    </source>
</evidence>
<evidence type="ECO:0000256" key="4">
    <source>
        <dbReference type="ARBA" id="ARBA00022679"/>
    </source>
</evidence>
<keyword evidence="10" id="KW-1133">Transmembrane helix</keyword>
<dbReference type="SUPFAM" id="SSF55785">
    <property type="entry name" value="PYP-like sensor domain (PAS domain)"/>
    <property type="match status" value="1"/>
</dbReference>
<keyword evidence="14" id="KW-1185">Reference proteome</keyword>
<reference evidence="13 14" key="1">
    <citation type="submission" date="2020-08" db="EMBL/GenBank/DDBJ databases">
        <title>Genomic Encyclopedia of Type Strains, Phase IV (KMG-IV): sequencing the most valuable type-strain genomes for metagenomic binning, comparative biology and taxonomic classification.</title>
        <authorList>
            <person name="Goeker M."/>
        </authorList>
    </citation>
    <scope>NUCLEOTIDE SEQUENCE [LARGE SCALE GENOMIC DNA]</scope>
    <source>
        <strain evidence="13 14">DSM 103733</strain>
    </source>
</reference>
<gene>
    <name evidence="13" type="ORF">HNQ77_002867</name>
</gene>
<protein>
    <recommendedName>
        <fullName evidence="2">histidine kinase</fullName>
        <ecNumber evidence="2">2.7.13.3</ecNumber>
    </recommendedName>
</protein>
<dbReference type="Pfam" id="PF02518">
    <property type="entry name" value="HATPase_c"/>
    <property type="match status" value="1"/>
</dbReference>
<dbReference type="Gene3D" id="3.30.565.10">
    <property type="entry name" value="Histidine kinase-like ATPase, C-terminal domain"/>
    <property type="match status" value="1"/>
</dbReference>
<evidence type="ECO:0000256" key="9">
    <source>
        <dbReference type="SAM" id="Coils"/>
    </source>
</evidence>
<dbReference type="Gene3D" id="1.10.287.130">
    <property type="match status" value="1"/>
</dbReference>
<dbReference type="InterPro" id="IPR035965">
    <property type="entry name" value="PAS-like_dom_sf"/>
</dbReference>
<dbReference type="SUPFAM" id="SSF47384">
    <property type="entry name" value="Homodimeric domain of signal transducing histidine kinase"/>
    <property type="match status" value="1"/>
</dbReference>
<feature type="coiled-coil region" evidence="9">
    <location>
        <begin position="253"/>
        <end position="280"/>
    </location>
</feature>
<dbReference type="InterPro" id="IPR005467">
    <property type="entry name" value="His_kinase_dom"/>
</dbReference>
<dbReference type="InterPro" id="IPR036097">
    <property type="entry name" value="HisK_dim/P_sf"/>
</dbReference>